<dbReference type="EC" id="4.1.1.65" evidence="11"/>
<dbReference type="NCBIfam" id="NF003678">
    <property type="entry name" value="PRK05305.1-2"/>
    <property type="match status" value="1"/>
</dbReference>
<comment type="cofactor">
    <cofactor evidence="11">
        <name>pyruvate</name>
        <dbReference type="ChEBI" id="CHEBI:15361"/>
    </cofactor>
    <text evidence="11">Binds 1 pyruvoyl group covalently per subunit.</text>
</comment>
<feature type="site" description="Cleavage (non-hydrolytic); by autocatalysis" evidence="11">
    <location>
        <begin position="194"/>
        <end position="195"/>
    </location>
</feature>
<evidence type="ECO:0000256" key="7">
    <source>
        <dbReference type="ARBA" id="ARBA00023209"/>
    </source>
</evidence>
<evidence type="ECO:0000256" key="8">
    <source>
        <dbReference type="ARBA" id="ARBA00023239"/>
    </source>
</evidence>
<evidence type="ECO:0000313" key="14">
    <source>
        <dbReference type="Proteomes" id="UP001424441"/>
    </source>
</evidence>
<evidence type="ECO:0000313" key="13">
    <source>
        <dbReference type="EMBL" id="GAA0607601.1"/>
    </source>
</evidence>
<sequence length="237" mass="26091">MKDVGMSILSSVKDCFVPIHKKGYPFLLSGIAATIGLAFLSTHLFWVALTITIWVGYFFRDPQRTTPIADGIVVAPAEGRVSMITEIAPPPELGLTNEPMLRISVFMSIFDCHINRMPVSGTISRIAYKPGKFFNAELDKASDHNERNGLVVETPYGKIAVVQIAGLIARRIEHWVSENQHLEAGDRFGLIRFGSRLDVYLPLGTPLNVSVGQFAVVGETVLAHLNDRTNTGHFKTS</sequence>
<keyword evidence="9 11" id="KW-1208">Phospholipid metabolism</keyword>
<keyword evidence="4 11" id="KW-0443">Lipid metabolism</keyword>
<organism evidence="13 14">
    <name type="scientific">Paenochrobactrum glaciei</name>
    <dbReference type="NCBI Taxonomy" id="486407"/>
    <lineage>
        <taxon>Bacteria</taxon>
        <taxon>Pseudomonadati</taxon>
        <taxon>Pseudomonadota</taxon>
        <taxon>Alphaproteobacteria</taxon>
        <taxon>Hyphomicrobiales</taxon>
        <taxon>Brucellaceae</taxon>
        <taxon>Paenochrobactrum</taxon>
    </lineage>
</organism>
<evidence type="ECO:0000256" key="2">
    <source>
        <dbReference type="ARBA" id="ARBA00022516"/>
    </source>
</evidence>
<dbReference type="InterPro" id="IPR033175">
    <property type="entry name" value="PSD-A"/>
</dbReference>
<keyword evidence="3 11" id="KW-0210">Decarboxylase</keyword>
<protein>
    <recommendedName>
        <fullName evidence="11">Phosphatidylserine decarboxylase proenzyme</fullName>
        <ecNumber evidence="11">4.1.1.65</ecNumber>
    </recommendedName>
    <component>
        <recommendedName>
            <fullName evidence="11">Phosphatidylserine decarboxylase alpha chain</fullName>
        </recommendedName>
    </component>
    <component>
        <recommendedName>
            <fullName evidence="11">Phosphatidylserine decarboxylase beta chain</fullName>
        </recommendedName>
    </component>
</protein>
<keyword evidence="2 11" id="KW-0444">Lipid biosynthesis</keyword>
<comment type="PTM">
    <text evidence="11">Is synthesized initially as an inactive proenzyme. Formation of the active enzyme involves a self-maturation process in which the active site pyruvoyl group is generated from an internal serine residue via an autocatalytic post-translational modification. Two non-identical subunits are generated from the proenzyme in this reaction, and the pyruvate is formed at the N-terminus of the alpha chain, which is derived from the carboxyl end of the proenzyme. The post-translation cleavage follows an unusual pathway, termed non-hydrolytic serinolysis, in which the side chain hydroxyl group of the serine supplies its oxygen atom to form the C-terminus of the beta chain, while the remainder of the serine residue undergoes an oxidative deamination to produce ammonia and the pyruvoyl prosthetic group on the alpha chain.</text>
</comment>
<keyword evidence="10 11" id="KW-0670">Pyruvate</keyword>
<keyword evidence="14" id="KW-1185">Reference proteome</keyword>
<keyword evidence="12" id="KW-0812">Transmembrane</keyword>
<evidence type="ECO:0000256" key="4">
    <source>
        <dbReference type="ARBA" id="ARBA00023098"/>
    </source>
</evidence>
<comment type="caution">
    <text evidence="13">The sequence shown here is derived from an EMBL/GenBank/DDBJ whole genome shotgun (WGS) entry which is preliminary data.</text>
</comment>
<keyword evidence="1 11" id="KW-1003">Cell membrane</keyword>
<dbReference type="NCBIfam" id="NF003679">
    <property type="entry name" value="PRK05305.1-3"/>
    <property type="match status" value="1"/>
</dbReference>
<dbReference type="EMBL" id="BAAADE010000004">
    <property type="protein sequence ID" value="GAA0607601.1"/>
    <property type="molecule type" value="Genomic_DNA"/>
</dbReference>
<keyword evidence="6 11" id="KW-0865">Zymogen</keyword>
<evidence type="ECO:0000256" key="10">
    <source>
        <dbReference type="ARBA" id="ARBA00023317"/>
    </source>
</evidence>
<keyword evidence="8 11" id="KW-0456">Lyase</keyword>
<dbReference type="Proteomes" id="UP001424441">
    <property type="component" value="Unassembled WGS sequence"/>
</dbReference>
<accession>A0ABP3REB5</accession>
<evidence type="ECO:0000256" key="9">
    <source>
        <dbReference type="ARBA" id="ARBA00023264"/>
    </source>
</evidence>
<comment type="pathway">
    <text evidence="11">Phospholipid metabolism; phosphatidylethanolamine biosynthesis; phosphatidylethanolamine from CDP-diacylglycerol: step 2/2.</text>
</comment>
<comment type="similarity">
    <text evidence="11">Belongs to the phosphatidylserine decarboxylase family. PSD-A subfamily.</text>
</comment>
<keyword evidence="5 11" id="KW-0472">Membrane</keyword>
<dbReference type="NCBIfam" id="NF003677">
    <property type="entry name" value="PRK05305.1-1"/>
    <property type="match status" value="1"/>
</dbReference>
<comment type="catalytic activity">
    <reaction evidence="11">
        <text>a 1,2-diacyl-sn-glycero-3-phospho-L-serine + H(+) = a 1,2-diacyl-sn-glycero-3-phosphoethanolamine + CO2</text>
        <dbReference type="Rhea" id="RHEA:20828"/>
        <dbReference type="ChEBI" id="CHEBI:15378"/>
        <dbReference type="ChEBI" id="CHEBI:16526"/>
        <dbReference type="ChEBI" id="CHEBI:57262"/>
        <dbReference type="ChEBI" id="CHEBI:64612"/>
        <dbReference type="EC" id="4.1.1.65"/>
    </reaction>
</comment>
<feature type="modified residue" description="Pyruvic acid (Ser); by autocatalysis" evidence="11">
    <location>
        <position position="195"/>
    </location>
</feature>
<feature type="active site" description="Schiff-base intermediate with substrate; via pyruvic acid" evidence="11">
    <location>
        <position position="195"/>
    </location>
</feature>
<evidence type="ECO:0000256" key="1">
    <source>
        <dbReference type="ARBA" id="ARBA00022475"/>
    </source>
</evidence>
<dbReference type="PANTHER" id="PTHR35809">
    <property type="entry name" value="ARCHAETIDYLSERINE DECARBOXYLASE PROENZYME-RELATED"/>
    <property type="match status" value="1"/>
</dbReference>
<name>A0ABP3REB5_9HYPH</name>
<gene>
    <name evidence="11" type="primary">psd</name>
    <name evidence="13" type="ORF">GCM10008943_23940</name>
</gene>
<reference evidence="14" key="1">
    <citation type="journal article" date="2019" name="Int. J. Syst. Evol. Microbiol.">
        <title>The Global Catalogue of Microorganisms (GCM) 10K type strain sequencing project: providing services to taxonomists for standard genome sequencing and annotation.</title>
        <authorList>
            <consortium name="The Broad Institute Genomics Platform"/>
            <consortium name="The Broad Institute Genome Sequencing Center for Infectious Disease"/>
            <person name="Wu L."/>
            <person name="Ma J."/>
        </authorList>
    </citation>
    <scope>NUCLEOTIDE SEQUENCE [LARGE SCALE GENOMIC DNA]</scope>
    <source>
        <strain evidence="14">JCM 15115</strain>
    </source>
</reference>
<dbReference type="HAMAP" id="MF_00664">
    <property type="entry name" value="PS_decarb_PSD_A"/>
    <property type="match status" value="1"/>
</dbReference>
<evidence type="ECO:0000256" key="5">
    <source>
        <dbReference type="ARBA" id="ARBA00023136"/>
    </source>
</evidence>
<dbReference type="PANTHER" id="PTHR35809:SF1">
    <property type="entry name" value="ARCHAETIDYLSERINE DECARBOXYLASE PROENZYME-RELATED"/>
    <property type="match status" value="1"/>
</dbReference>
<evidence type="ECO:0000256" key="11">
    <source>
        <dbReference type="HAMAP-Rule" id="MF_00664"/>
    </source>
</evidence>
<evidence type="ECO:0000256" key="12">
    <source>
        <dbReference type="SAM" id="Phobius"/>
    </source>
</evidence>
<evidence type="ECO:0000256" key="3">
    <source>
        <dbReference type="ARBA" id="ARBA00022793"/>
    </source>
</evidence>
<dbReference type="Pfam" id="PF02666">
    <property type="entry name" value="PS_Dcarbxylase"/>
    <property type="match status" value="1"/>
</dbReference>
<keyword evidence="7 11" id="KW-0594">Phospholipid biosynthesis</keyword>
<evidence type="ECO:0000256" key="6">
    <source>
        <dbReference type="ARBA" id="ARBA00023145"/>
    </source>
</evidence>
<keyword evidence="12" id="KW-1133">Transmembrane helix</keyword>
<dbReference type="InterPro" id="IPR003817">
    <property type="entry name" value="PS_Dcarbxylase"/>
</dbReference>
<dbReference type="NCBIfam" id="NF003685">
    <property type="entry name" value="PRK05305.2-5"/>
    <property type="match status" value="1"/>
</dbReference>
<feature type="chain" id="PRO_5044946551" description="Phosphatidylserine decarboxylase alpha chain" evidence="11">
    <location>
        <begin position="195"/>
        <end position="237"/>
    </location>
</feature>
<feature type="chain" id="PRO_5044946552" description="Phosphatidylserine decarboxylase beta chain" evidence="11">
    <location>
        <begin position="1"/>
        <end position="194"/>
    </location>
</feature>
<comment type="subcellular location">
    <subcellularLocation>
        <location evidence="11">Cell membrane</location>
        <topology evidence="11">Peripheral membrane protein</topology>
    </subcellularLocation>
</comment>
<proteinExistence type="inferred from homology"/>
<feature type="transmembrane region" description="Helical" evidence="12">
    <location>
        <begin position="26"/>
        <end position="59"/>
    </location>
</feature>
<comment type="function">
    <text evidence="11">Catalyzes the formation of phosphatidylethanolamine (PtdEtn) from phosphatidylserine (PtdSer).</text>
</comment>
<comment type="subunit">
    <text evidence="11">Heterodimer of a large membrane-associated beta subunit and a small pyruvoyl-containing alpha subunit.</text>
</comment>